<comment type="caution">
    <text evidence="3">The sequence shown here is derived from an EMBL/GenBank/DDBJ whole genome shotgun (WGS) entry which is preliminary data.</text>
</comment>
<dbReference type="PANTHER" id="PTHR33542:SF3">
    <property type="entry name" value="SIROHYDROCHLORIN FERROCHELATASE, CHLOROPLASTIC"/>
    <property type="match status" value="1"/>
</dbReference>
<protein>
    <submittedName>
        <fullName evidence="3">Sirohydrochlorin cobaltochelatase</fullName>
        <ecNumber evidence="3">4.99.1.3</ecNumber>
    </submittedName>
</protein>
<dbReference type="SUPFAM" id="SSF53800">
    <property type="entry name" value="Chelatase"/>
    <property type="match status" value="1"/>
</dbReference>
<organism evidence="3 4">
    <name type="scientific">Andreesenia angusta</name>
    <dbReference type="NCBI Taxonomy" id="39480"/>
    <lineage>
        <taxon>Bacteria</taxon>
        <taxon>Bacillati</taxon>
        <taxon>Bacillota</taxon>
        <taxon>Tissierellia</taxon>
        <taxon>Tissierellales</taxon>
        <taxon>Gottschalkiaceae</taxon>
        <taxon>Andreesenia</taxon>
    </lineage>
</organism>
<dbReference type="CDD" id="cd03416">
    <property type="entry name" value="CbiX_SirB_N"/>
    <property type="match status" value="1"/>
</dbReference>
<dbReference type="EMBL" id="MKIE01000001">
    <property type="protein sequence ID" value="OHW63454.1"/>
    <property type="molecule type" value="Genomic_DNA"/>
</dbReference>
<dbReference type="AlphaFoldDB" id="A0A1S1VAD0"/>
<dbReference type="Pfam" id="PF01903">
    <property type="entry name" value="CbiX"/>
    <property type="match status" value="1"/>
</dbReference>
<proteinExistence type="predicted"/>
<dbReference type="InterPro" id="IPR050963">
    <property type="entry name" value="Sirohydro_Cobaltochel/CbiX"/>
</dbReference>
<dbReference type="InterPro" id="IPR002762">
    <property type="entry name" value="CbiX-like"/>
</dbReference>
<dbReference type="GO" id="GO:0016852">
    <property type="term" value="F:sirohydrochlorin cobaltochelatase activity"/>
    <property type="evidence" value="ECO:0007669"/>
    <property type="project" value="UniProtKB-EC"/>
</dbReference>
<evidence type="ECO:0000313" key="4">
    <source>
        <dbReference type="Proteomes" id="UP000180254"/>
    </source>
</evidence>
<dbReference type="Gene3D" id="3.40.50.1400">
    <property type="match status" value="1"/>
</dbReference>
<reference evidence="3 4" key="1">
    <citation type="submission" date="2016-09" db="EMBL/GenBank/DDBJ databases">
        <title>Genome sequence of Eubacterium angustum.</title>
        <authorList>
            <person name="Poehlein A."/>
            <person name="Daniel R."/>
        </authorList>
    </citation>
    <scope>NUCLEOTIDE SEQUENCE [LARGE SCALE GENOMIC DNA]</scope>
    <source>
        <strain evidence="3 4">DSM 1989</strain>
    </source>
</reference>
<accession>A0A1S1VAD0</accession>
<keyword evidence="1" id="KW-0479">Metal-binding</keyword>
<name>A0A1S1VAD0_9FIRM</name>
<evidence type="ECO:0000256" key="1">
    <source>
        <dbReference type="ARBA" id="ARBA00022723"/>
    </source>
</evidence>
<keyword evidence="4" id="KW-1185">Reference proteome</keyword>
<dbReference type="EC" id="4.99.1.3" evidence="3"/>
<dbReference type="RefSeq" id="WP_071060948.1">
    <property type="nucleotide sequence ID" value="NZ_MKIE01000001.1"/>
</dbReference>
<dbReference type="STRING" id="39480.EUAN_03180"/>
<evidence type="ECO:0000313" key="3">
    <source>
        <dbReference type="EMBL" id="OHW63454.1"/>
    </source>
</evidence>
<dbReference type="PANTHER" id="PTHR33542">
    <property type="entry name" value="SIROHYDROCHLORIN FERROCHELATASE, CHLOROPLASTIC"/>
    <property type="match status" value="1"/>
</dbReference>
<keyword evidence="2 3" id="KW-0456">Lyase</keyword>
<gene>
    <name evidence="3" type="primary">cbiX</name>
    <name evidence="3" type="ORF">EUAN_03180</name>
</gene>
<sequence length="123" mass="13540">MKGLLVIGHGSRAAGAKEVFEEVVSGLGDRFGDRAVEGCFMEISNPQIPETVELLYSRGVRELVVLPYFLFPGVHILSDIPEILRECADSHSGLKIEMAKPIGYHSKLIDILKERAEGETECI</sequence>
<evidence type="ECO:0000256" key="2">
    <source>
        <dbReference type="ARBA" id="ARBA00023239"/>
    </source>
</evidence>
<dbReference type="OrthoDB" id="9797895at2"/>
<dbReference type="Proteomes" id="UP000180254">
    <property type="component" value="Unassembled WGS sequence"/>
</dbReference>
<dbReference type="GO" id="GO:0046872">
    <property type="term" value="F:metal ion binding"/>
    <property type="evidence" value="ECO:0007669"/>
    <property type="project" value="UniProtKB-KW"/>
</dbReference>